<feature type="transmembrane region" description="Helical" evidence="6">
    <location>
        <begin position="100"/>
        <end position="120"/>
    </location>
</feature>
<dbReference type="RefSeq" id="WP_246975826.1">
    <property type="nucleotide sequence ID" value="NZ_CP095398.1"/>
</dbReference>
<organism evidence="8 9">
    <name type="scientific">Natribaculum luteum</name>
    <dbReference type="NCBI Taxonomy" id="1586232"/>
    <lineage>
        <taxon>Archaea</taxon>
        <taxon>Methanobacteriati</taxon>
        <taxon>Methanobacteriota</taxon>
        <taxon>Stenosarchaea group</taxon>
        <taxon>Halobacteria</taxon>
        <taxon>Halobacteriales</taxon>
        <taxon>Natrialbaceae</taxon>
        <taxon>Natribaculum</taxon>
    </lineage>
</organism>
<feature type="transmembrane region" description="Helical" evidence="6">
    <location>
        <begin position="132"/>
        <end position="155"/>
    </location>
</feature>
<dbReference type="Proteomes" id="UP001595821">
    <property type="component" value="Unassembled WGS sequence"/>
</dbReference>
<reference evidence="8 9" key="1">
    <citation type="journal article" date="2014" name="Int. J. Syst. Evol. Microbiol.">
        <title>Complete genome sequence of Corynebacterium casei LMG S-19264T (=DSM 44701T), isolated from a smear-ripened cheese.</title>
        <authorList>
            <consortium name="US DOE Joint Genome Institute (JGI-PGF)"/>
            <person name="Walter F."/>
            <person name="Albersmeier A."/>
            <person name="Kalinowski J."/>
            <person name="Ruckert C."/>
        </authorList>
    </citation>
    <scope>NUCLEOTIDE SEQUENCE [LARGE SCALE GENOMIC DNA]</scope>
    <source>
        <strain evidence="8 9">IBRC-M 10912</strain>
    </source>
</reference>
<feature type="transmembrane region" description="Helical" evidence="6">
    <location>
        <begin position="161"/>
        <end position="180"/>
    </location>
</feature>
<evidence type="ECO:0000256" key="1">
    <source>
        <dbReference type="ARBA" id="ARBA00004651"/>
    </source>
</evidence>
<dbReference type="GO" id="GO:0005886">
    <property type="term" value="C:plasma membrane"/>
    <property type="evidence" value="ECO:0007669"/>
    <property type="project" value="UniProtKB-SubCell"/>
</dbReference>
<protein>
    <submittedName>
        <fullName evidence="8">MFS transporter</fullName>
    </submittedName>
</protein>
<proteinExistence type="predicted"/>
<keyword evidence="3 6" id="KW-0812">Transmembrane</keyword>
<dbReference type="InterPro" id="IPR036259">
    <property type="entry name" value="MFS_trans_sf"/>
</dbReference>
<keyword evidence="4 6" id="KW-1133">Transmembrane helix</keyword>
<evidence type="ECO:0000256" key="4">
    <source>
        <dbReference type="ARBA" id="ARBA00022989"/>
    </source>
</evidence>
<feature type="transmembrane region" description="Helical" evidence="6">
    <location>
        <begin position="298"/>
        <end position="314"/>
    </location>
</feature>
<feature type="transmembrane region" description="Helical" evidence="6">
    <location>
        <begin position="7"/>
        <end position="25"/>
    </location>
</feature>
<evidence type="ECO:0000256" key="5">
    <source>
        <dbReference type="ARBA" id="ARBA00023136"/>
    </source>
</evidence>
<name>A0ABD5NXN1_9EURY</name>
<feature type="transmembrane region" description="Helical" evidence="6">
    <location>
        <begin position="45"/>
        <end position="65"/>
    </location>
</feature>
<accession>A0ABD5NXN1</accession>
<comment type="subcellular location">
    <subcellularLocation>
        <location evidence="1">Cell membrane</location>
        <topology evidence="1">Multi-pass membrane protein</topology>
    </subcellularLocation>
</comment>
<dbReference type="Gene3D" id="1.20.1250.20">
    <property type="entry name" value="MFS general substrate transporter like domains"/>
    <property type="match status" value="2"/>
</dbReference>
<dbReference type="PANTHER" id="PTHR43124">
    <property type="entry name" value="PURINE EFFLUX PUMP PBUE"/>
    <property type="match status" value="1"/>
</dbReference>
<dbReference type="PANTHER" id="PTHR43124:SF3">
    <property type="entry name" value="CHLORAMPHENICOL EFFLUX PUMP RV0191"/>
    <property type="match status" value="1"/>
</dbReference>
<feature type="transmembrane region" description="Helical" evidence="6">
    <location>
        <begin position="335"/>
        <end position="357"/>
    </location>
</feature>
<evidence type="ECO:0000256" key="6">
    <source>
        <dbReference type="SAM" id="Phobius"/>
    </source>
</evidence>
<keyword evidence="5 6" id="KW-0472">Membrane</keyword>
<sequence length="396" mass="40317">MKGRTRNLGAICGMLALSSLLWFNYSAVLPLVVDDWDLSSVQAGVVYSAFQAGYLLLVVPVGLLADRRSTRHVIAVGATVSAVATLAFALLARGFLTGTVLRFVAGLGMAAVYVPGMRFVSDWYPVDRGRAMGVYVGTFSVSSGFSFVLASSVAARFGWRAALAATGLLALGAGPLLLGVGSDPDVPDRSTASIDFSVLRNRAYLLTVGVYSAHNWELFGVRNWLPAFLVSTTAIAATGQPATIAGAVAGAVTAMSGVGNLAGGWISDRVGRPRVIAVGLGASALVSLTLGAFARLPFWPLVGLVLGYGVVISLDSAPTSTTITEVVAADRVGTALAVQSLVGTIPGVLAPVVFGAALDAGGYGLAFQTLGVAAALGVVATLALRNDATESRPGGA</sequence>
<dbReference type="InterPro" id="IPR011701">
    <property type="entry name" value="MFS"/>
</dbReference>
<evidence type="ECO:0000313" key="8">
    <source>
        <dbReference type="EMBL" id="MFC4246887.1"/>
    </source>
</evidence>
<dbReference type="GeneID" id="71855839"/>
<feature type="domain" description="Major facilitator superfamily (MFS) profile" evidence="7">
    <location>
        <begin position="1"/>
        <end position="389"/>
    </location>
</feature>
<dbReference type="PROSITE" id="PS50850">
    <property type="entry name" value="MFS"/>
    <property type="match status" value="1"/>
</dbReference>
<gene>
    <name evidence="8" type="ORF">ACFOZ7_07720</name>
</gene>
<feature type="transmembrane region" description="Helical" evidence="6">
    <location>
        <begin position="72"/>
        <end position="94"/>
    </location>
</feature>
<evidence type="ECO:0000313" key="9">
    <source>
        <dbReference type="Proteomes" id="UP001595821"/>
    </source>
</evidence>
<evidence type="ECO:0000259" key="7">
    <source>
        <dbReference type="PROSITE" id="PS50850"/>
    </source>
</evidence>
<dbReference type="Pfam" id="PF07690">
    <property type="entry name" value="MFS_1"/>
    <property type="match status" value="1"/>
</dbReference>
<keyword evidence="2" id="KW-1003">Cell membrane</keyword>
<feature type="transmembrane region" description="Helical" evidence="6">
    <location>
        <begin position="363"/>
        <end position="384"/>
    </location>
</feature>
<dbReference type="SUPFAM" id="SSF103473">
    <property type="entry name" value="MFS general substrate transporter"/>
    <property type="match status" value="1"/>
</dbReference>
<comment type="caution">
    <text evidence="8">The sequence shown here is derived from an EMBL/GenBank/DDBJ whole genome shotgun (WGS) entry which is preliminary data.</text>
</comment>
<dbReference type="EMBL" id="JBHSDJ010000019">
    <property type="protein sequence ID" value="MFC4246887.1"/>
    <property type="molecule type" value="Genomic_DNA"/>
</dbReference>
<dbReference type="InterPro" id="IPR020846">
    <property type="entry name" value="MFS_dom"/>
</dbReference>
<evidence type="ECO:0000256" key="3">
    <source>
        <dbReference type="ARBA" id="ARBA00022692"/>
    </source>
</evidence>
<dbReference type="AlphaFoldDB" id="A0ABD5NXN1"/>
<evidence type="ECO:0000256" key="2">
    <source>
        <dbReference type="ARBA" id="ARBA00022475"/>
    </source>
</evidence>
<dbReference type="InterPro" id="IPR050189">
    <property type="entry name" value="MFS_Efflux_Transporters"/>
</dbReference>